<evidence type="ECO:0000313" key="2">
    <source>
        <dbReference type="Proteomes" id="UP000326557"/>
    </source>
</evidence>
<dbReference type="EMBL" id="CABVHP010000002">
    <property type="protein sequence ID" value="VVN78258.1"/>
    <property type="molecule type" value="Genomic_DNA"/>
</dbReference>
<sequence>MVRQSESSLSATNLASIQYREGTADLLVLLDADRERLATEDTQAQTSNEVYRGIVAIYKSLGGGWSYPPGQVVSR</sequence>
<evidence type="ECO:0000313" key="1">
    <source>
        <dbReference type="EMBL" id="VVN78258.1"/>
    </source>
</evidence>
<dbReference type="Gene3D" id="1.20.1600.10">
    <property type="entry name" value="Outer membrane efflux proteins (OEP)"/>
    <property type="match status" value="1"/>
</dbReference>
<name>A0A5E7AG43_PSEFL</name>
<organism evidence="1 2">
    <name type="scientific">Pseudomonas fluorescens</name>
    <dbReference type="NCBI Taxonomy" id="294"/>
    <lineage>
        <taxon>Bacteria</taxon>
        <taxon>Pseudomonadati</taxon>
        <taxon>Pseudomonadota</taxon>
        <taxon>Gammaproteobacteria</taxon>
        <taxon>Pseudomonadales</taxon>
        <taxon>Pseudomonadaceae</taxon>
        <taxon>Pseudomonas</taxon>
    </lineage>
</organism>
<proteinExistence type="predicted"/>
<dbReference type="Proteomes" id="UP000326557">
    <property type="component" value="Unassembled WGS sequence"/>
</dbReference>
<accession>A0A5E7AG43</accession>
<reference evidence="1 2" key="1">
    <citation type="submission" date="2019-09" db="EMBL/GenBank/DDBJ databases">
        <authorList>
            <person name="Chandra G."/>
            <person name="Truman W A."/>
        </authorList>
    </citation>
    <scope>NUCLEOTIDE SEQUENCE [LARGE SCALE GENOMIC DNA]</scope>
    <source>
        <strain evidence="1">PS704</strain>
    </source>
</reference>
<dbReference type="SUPFAM" id="SSF56954">
    <property type="entry name" value="Outer membrane efflux proteins (OEP)"/>
    <property type="match status" value="1"/>
</dbReference>
<dbReference type="AlphaFoldDB" id="A0A5E7AG43"/>
<protein>
    <submittedName>
        <fullName evidence="1">Uncharacterized protein</fullName>
    </submittedName>
</protein>
<gene>
    <name evidence="1" type="ORF">PS704_00884</name>
</gene>